<keyword evidence="8 10" id="KW-0456">Lyase</keyword>
<dbReference type="HAMAP" id="MF_00107">
    <property type="entry name" value="IspF"/>
    <property type="match status" value="1"/>
</dbReference>
<comment type="catalytic activity">
    <reaction evidence="10">
        <text>4-CDP-2-C-methyl-D-erythritol 2-phosphate = 2-C-methyl-D-erythritol 2,4-cyclic diphosphate + CMP</text>
        <dbReference type="Rhea" id="RHEA:23864"/>
        <dbReference type="ChEBI" id="CHEBI:57919"/>
        <dbReference type="ChEBI" id="CHEBI:58483"/>
        <dbReference type="ChEBI" id="CHEBI:60377"/>
        <dbReference type="EC" id="4.6.1.12"/>
    </reaction>
</comment>
<feature type="site" description="Transition state stabilizer" evidence="10">
    <location>
        <position position="57"/>
    </location>
</feature>
<feature type="region of interest" description="Disordered" evidence="11">
    <location>
        <begin position="1"/>
        <end position="38"/>
    </location>
</feature>
<dbReference type="Proteomes" id="UP000018291">
    <property type="component" value="Unassembled WGS sequence"/>
</dbReference>
<evidence type="ECO:0000256" key="7">
    <source>
        <dbReference type="ARBA" id="ARBA00023229"/>
    </source>
</evidence>
<organism evidence="13 14">
    <name type="scientific">Candidatus Neomicrothrix parvicella RN1</name>
    <dbReference type="NCBI Taxonomy" id="1229780"/>
    <lineage>
        <taxon>Bacteria</taxon>
        <taxon>Bacillati</taxon>
        <taxon>Actinomycetota</taxon>
        <taxon>Acidimicrobiia</taxon>
        <taxon>Acidimicrobiales</taxon>
        <taxon>Microthrixaceae</taxon>
        <taxon>Candidatus Neomicrothrix</taxon>
    </lineage>
</organism>
<comment type="catalytic activity">
    <reaction evidence="1 10">
        <text>2-C-methyl-D-erythritol 4-phosphate + CTP + H(+) = 4-CDP-2-C-methyl-D-erythritol + diphosphate</text>
        <dbReference type="Rhea" id="RHEA:13429"/>
        <dbReference type="ChEBI" id="CHEBI:15378"/>
        <dbReference type="ChEBI" id="CHEBI:33019"/>
        <dbReference type="ChEBI" id="CHEBI:37563"/>
        <dbReference type="ChEBI" id="CHEBI:57823"/>
        <dbReference type="ChEBI" id="CHEBI:58262"/>
        <dbReference type="EC" id="2.7.7.60"/>
    </reaction>
</comment>
<evidence type="ECO:0000256" key="5">
    <source>
        <dbReference type="ARBA" id="ARBA00022695"/>
    </source>
</evidence>
<comment type="pathway">
    <text evidence="2 10">Isoprenoid biosynthesis; isopentenyl diphosphate biosynthesis via DXP pathway; isopentenyl diphosphate from 1-deoxy-D-xylulose 5-phosphate: step 2/6.</text>
</comment>
<dbReference type="Gene3D" id="3.30.1330.50">
    <property type="entry name" value="2-C-methyl-D-erythritol 2,4-cyclodiphosphate synthase"/>
    <property type="match status" value="1"/>
</dbReference>
<dbReference type="STRING" id="1229780.BN381_150088"/>
<feature type="binding site" evidence="10">
    <location>
        <begin position="313"/>
        <end position="314"/>
    </location>
    <ligand>
        <name>4-CDP-2-C-methyl-D-erythritol 2-phosphate</name>
        <dbReference type="ChEBI" id="CHEBI:57919"/>
    </ligand>
</feature>
<comment type="cofactor">
    <cofactor evidence="10">
        <name>a divalent metal cation</name>
        <dbReference type="ChEBI" id="CHEBI:60240"/>
    </cofactor>
</comment>
<feature type="binding site" evidence="10">
    <location>
        <begin position="335"/>
        <end position="337"/>
    </location>
    <ligand>
        <name>4-CDP-2-C-methyl-D-erythritol 2-phosphate</name>
        <dbReference type="ChEBI" id="CHEBI:57919"/>
    </ligand>
</feature>
<dbReference type="Pfam" id="PF01128">
    <property type="entry name" value="IspD"/>
    <property type="match status" value="1"/>
</dbReference>
<evidence type="ECO:0000256" key="1">
    <source>
        <dbReference type="ARBA" id="ARBA00001282"/>
    </source>
</evidence>
<evidence type="ECO:0000256" key="11">
    <source>
        <dbReference type="SAM" id="MobiDB-lite"/>
    </source>
</evidence>
<dbReference type="UniPathway" id="UPA00056">
    <property type="reaction ID" value="UER00093"/>
</dbReference>
<evidence type="ECO:0000259" key="12">
    <source>
        <dbReference type="Pfam" id="PF02542"/>
    </source>
</evidence>
<dbReference type="CDD" id="cd00554">
    <property type="entry name" value="MECDP_synthase"/>
    <property type="match status" value="1"/>
</dbReference>
<dbReference type="AlphaFoldDB" id="R4YXN3"/>
<comment type="caution">
    <text evidence="10">Lacks conserved residue(s) required for the propagation of feature annotation.</text>
</comment>
<feature type="region of interest" description="2-C-methyl-D-erythritol 4-phosphate cytidylyltransferase" evidence="10">
    <location>
        <begin position="1"/>
        <end position="278"/>
    </location>
</feature>
<comment type="similarity">
    <text evidence="10">In the C-terminal section; belongs to the IspF family.</text>
</comment>
<dbReference type="PROSITE" id="PS01295">
    <property type="entry name" value="ISPD"/>
    <property type="match status" value="1"/>
</dbReference>
<reference evidence="13 14" key="1">
    <citation type="journal article" date="2013" name="ISME J.">
        <title>Metabolic model for the filamentous 'Candidatus Microthrix parvicella' based on genomic and metagenomic analyses.</title>
        <authorList>
            <person name="Jon McIlroy S."/>
            <person name="Kristiansen R."/>
            <person name="Albertsen M."/>
            <person name="Michael Karst S."/>
            <person name="Rossetti S."/>
            <person name="Lund Nielsen J."/>
            <person name="Tandoi V."/>
            <person name="James Seviour R."/>
            <person name="Nielsen P.H."/>
        </authorList>
    </citation>
    <scope>NUCLEOTIDE SEQUENCE [LARGE SCALE GENOMIC DNA]</scope>
    <source>
        <strain evidence="13 14">RN1</strain>
    </source>
</reference>
<dbReference type="GO" id="GO:0050518">
    <property type="term" value="F:2-C-methyl-D-erythritol 4-phosphate cytidylyltransferase activity"/>
    <property type="evidence" value="ECO:0007669"/>
    <property type="project" value="UniProtKB-UniRule"/>
</dbReference>
<gene>
    <name evidence="10" type="primary">ispDF</name>
    <name evidence="13" type="ORF">BN381_150088</name>
</gene>
<keyword evidence="4 10" id="KW-0808">Transferase</keyword>
<comment type="pathway">
    <text evidence="10">Isoprenoid biosynthesis; isopentenyl diphosphate biosynthesis via DXP pathway; isopentenyl diphosphate from 1-deoxy-D-xylulose 5-phosphate: step 4/6.</text>
</comment>
<dbReference type="HOGENOM" id="CLU_042800_2_4_11"/>
<evidence type="ECO:0000256" key="6">
    <source>
        <dbReference type="ARBA" id="ARBA00022723"/>
    </source>
</evidence>
<keyword evidence="14" id="KW-1185">Reference proteome</keyword>
<dbReference type="EC" id="2.7.7.60" evidence="10"/>
<evidence type="ECO:0000256" key="9">
    <source>
        <dbReference type="ARBA" id="ARBA00023268"/>
    </source>
</evidence>
<dbReference type="GO" id="GO:0016114">
    <property type="term" value="P:terpenoid biosynthetic process"/>
    <property type="evidence" value="ECO:0007669"/>
    <property type="project" value="InterPro"/>
</dbReference>
<evidence type="ECO:0000256" key="10">
    <source>
        <dbReference type="HAMAP-Rule" id="MF_01520"/>
    </source>
</evidence>
<evidence type="ECO:0000313" key="14">
    <source>
        <dbReference type="Proteomes" id="UP000018291"/>
    </source>
</evidence>
<dbReference type="InterPro" id="IPR029044">
    <property type="entry name" value="Nucleotide-diphossugar_trans"/>
</dbReference>
<comment type="similarity">
    <text evidence="3">Belongs to the IspD/TarI cytidylyltransferase family. IspD subfamily.</text>
</comment>
<dbReference type="InterPro" id="IPR003526">
    <property type="entry name" value="MECDP_synthase"/>
</dbReference>
<protein>
    <recommendedName>
        <fullName evidence="10">Bifunctional enzyme IspD/IspF</fullName>
    </recommendedName>
    <domain>
        <recommendedName>
            <fullName evidence="10">2-C-methyl-D-erythritol 4-phosphate cytidylyltransferase</fullName>
            <ecNumber evidence="10">2.7.7.60</ecNumber>
        </recommendedName>
        <alternativeName>
            <fullName evidence="10">4-diphosphocytidyl-2C-methyl-D-erythritol synthase</fullName>
        </alternativeName>
        <alternativeName>
            <fullName evidence="10">MEP cytidylyltransferase</fullName>
            <shortName evidence="10">MCT</shortName>
        </alternativeName>
    </domain>
    <domain>
        <recommendedName>
            <fullName evidence="10">2-C-methyl-D-erythritol 2,4-cyclodiphosphate synthase</fullName>
            <shortName evidence="10">MECDP-synthase</shortName>
            <shortName evidence="10">MECPP-synthase</shortName>
            <shortName evidence="10">MECPS</shortName>
            <ecNumber evidence="10">4.6.1.12</ecNumber>
        </recommendedName>
    </domain>
</protein>
<sequence length="433" mass="44465">MRPDLKGSDAPGPQGGGTGVSTPGVAPPEAEPPEVRSPEVWSIVVAAGSGRRFGGAKQFAELMGRPLLAWAVDSVAQLSNGVVVVVPAERLADLPPLPDVDRVVAGGATRSESVRAGLAALPASAEVILVHDGARPLADMQLVRRVIDAVSRPDGAAGALPGVAVTDTLRSIDGAPVDRAGLVAVQTPQGFQANLLRSVHASSPEATDDASLIEAAGHRVVVVDGDPTNLKVTDPSDLWVAKAQLAERRRTDPDERSGDHTGEDGVMADEERTPVPDLRVGNGFDIHRFSDDPDRHCVLGGVRIPDTPGLVAHSDGDPVAHAVAEALLGAVGLGDLGSHFPDTDPSHANADSMVLLAEVVGKLADAGWSAVNVDCSVIAERPKLAPHRDEMVARLSEVVGAPVSVKGRRAEGVGALGSGEAIVALASALVARR</sequence>
<feature type="region of interest" description="2-C-methyl-D-erythritol 2,4-cyclodiphosphate synthase" evidence="10">
    <location>
        <begin position="279"/>
        <end position="433"/>
    </location>
</feature>
<dbReference type="NCBIfam" id="TIGR00151">
    <property type="entry name" value="ispF"/>
    <property type="match status" value="1"/>
</dbReference>
<dbReference type="Gene3D" id="3.90.550.10">
    <property type="entry name" value="Spore Coat Polysaccharide Biosynthesis Protein SpsA, Chain A"/>
    <property type="match status" value="1"/>
</dbReference>
<feature type="binding site" evidence="10">
    <location>
        <position position="287"/>
    </location>
    <ligand>
        <name>a divalent metal cation</name>
        <dbReference type="ChEBI" id="CHEBI:60240"/>
    </ligand>
</feature>
<keyword evidence="6 10" id="KW-0479">Metal-binding</keyword>
<dbReference type="EMBL" id="CANL01000007">
    <property type="protein sequence ID" value="CCM62975.1"/>
    <property type="molecule type" value="Genomic_DNA"/>
</dbReference>
<feature type="domain" description="2-C-methyl-D-erythritol 2,4-cyclodiphosphate synthase" evidence="12">
    <location>
        <begin position="278"/>
        <end position="430"/>
    </location>
</feature>
<evidence type="ECO:0000256" key="3">
    <source>
        <dbReference type="ARBA" id="ARBA00009789"/>
    </source>
</evidence>
<dbReference type="InterPro" id="IPR026596">
    <property type="entry name" value="IspD/F"/>
</dbReference>
<dbReference type="SUPFAM" id="SSF69765">
    <property type="entry name" value="IpsF-like"/>
    <property type="match status" value="1"/>
</dbReference>
<comment type="similarity">
    <text evidence="10">In the N-terminal section; belongs to the IspD/TarI cytidylyltransferase family. IspD subfamily.</text>
</comment>
<feature type="binding site" evidence="10">
    <location>
        <begin position="340"/>
        <end position="344"/>
    </location>
    <ligand>
        <name>4-CDP-2-C-methyl-D-erythritol 2-phosphate</name>
        <dbReference type="ChEBI" id="CHEBI:57919"/>
    </ligand>
</feature>
<evidence type="ECO:0000256" key="8">
    <source>
        <dbReference type="ARBA" id="ARBA00023239"/>
    </source>
</evidence>
<comment type="caution">
    <text evidence="13">The sequence shown here is derived from an EMBL/GenBank/DDBJ whole genome shotgun (WGS) entry which is preliminary data.</text>
</comment>
<dbReference type="EC" id="4.6.1.12" evidence="10"/>
<dbReference type="RefSeq" id="WP_012224931.1">
    <property type="nucleotide sequence ID" value="NZ_HG422565.1"/>
</dbReference>
<evidence type="ECO:0000256" key="4">
    <source>
        <dbReference type="ARBA" id="ARBA00022679"/>
    </source>
</evidence>
<feature type="binding site" evidence="10">
    <location>
        <position position="321"/>
    </location>
    <ligand>
        <name>a divalent metal cation</name>
        <dbReference type="ChEBI" id="CHEBI:60240"/>
    </ligand>
</feature>
<feature type="binding site" evidence="10">
    <location>
        <position position="285"/>
    </location>
    <ligand>
        <name>a divalent metal cation</name>
        <dbReference type="ChEBI" id="CHEBI:60240"/>
    </ligand>
</feature>
<dbReference type="InterPro" id="IPR018294">
    <property type="entry name" value="ISPD_synthase_CS"/>
</dbReference>
<feature type="compositionally biased region" description="Basic and acidic residues" evidence="11">
    <location>
        <begin position="245"/>
        <end position="274"/>
    </location>
</feature>
<dbReference type="InterPro" id="IPR034683">
    <property type="entry name" value="IspD/TarI"/>
</dbReference>
<keyword evidence="7 10" id="KW-0414">Isoprene biosynthesis</keyword>
<dbReference type="PANTHER" id="PTHR43181">
    <property type="entry name" value="2-C-METHYL-D-ERYTHRITOL 2,4-CYCLODIPHOSPHATE SYNTHASE, CHLOROPLASTIC"/>
    <property type="match status" value="1"/>
</dbReference>
<accession>R4YXN3</accession>
<keyword evidence="5 10" id="KW-0548">Nucleotidyltransferase</keyword>
<name>R4YXN3_9ACTN</name>
<dbReference type="HAMAP" id="MF_01520">
    <property type="entry name" value="IspDF"/>
    <property type="match status" value="1"/>
</dbReference>
<dbReference type="Pfam" id="PF02542">
    <property type="entry name" value="YgbB"/>
    <property type="match status" value="1"/>
</dbReference>
<feature type="region of interest" description="Disordered" evidence="11">
    <location>
        <begin position="244"/>
        <end position="277"/>
    </location>
</feature>
<evidence type="ECO:0000313" key="13">
    <source>
        <dbReference type="EMBL" id="CCM62975.1"/>
    </source>
</evidence>
<evidence type="ECO:0000256" key="2">
    <source>
        <dbReference type="ARBA" id="ARBA00004787"/>
    </source>
</evidence>
<comment type="function">
    <text evidence="10">Bifunctional enzyme that catalyzes the formation of 4-diphosphocytidyl-2-C-methyl-D-erythritol from CTP and 2-C-methyl-D-erythritol 4-phosphate (MEP) (IspD), and catalyzes the conversion of 4-diphosphocytidyl-2-C-methyl-D-erythritol 2-phosphate (CDP-ME2P) to 2-C-methyl-D-erythritol 2,4-cyclodiphosphate (ME-CPP) with a corresponding release of cytidine 5-monophosphate (CMP) (IspF).</text>
</comment>
<dbReference type="SUPFAM" id="SSF53448">
    <property type="entry name" value="Nucleotide-diphospho-sugar transferases"/>
    <property type="match status" value="1"/>
</dbReference>
<dbReference type="PANTHER" id="PTHR43181:SF1">
    <property type="entry name" value="2-C-METHYL-D-ERYTHRITOL 2,4-CYCLODIPHOSPHATE SYNTHASE, CHLOROPLASTIC"/>
    <property type="match status" value="1"/>
</dbReference>
<feature type="site" description="Positions MEP for the nucleophilic attack" evidence="10">
    <location>
        <position position="179"/>
    </location>
</feature>
<dbReference type="HAMAP" id="MF_00108">
    <property type="entry name" value="IspD"/>
    <property type="match status" value="1"/>
</dbReference>
<dbReference type="eggNOG" id="COG0245">
    <property type="taxonomic scope" value="Bacteria"/>
</dbReference>
<feature type="site" description="Transition state stabilizer" evidence="10">
    <location>
        <position position="313"/>
    </location>
</feature>
<keyword evidence="9 10" id="KW-0511">Multifunctional enzyme</keyword>
<dbReference type="InterPro" id="IPR036571">
    <property type="entry name" value="MECDP_synthase_sf"/>
</dbReference>
<feature type="binding site" evidence="10">
    <location>
        <begin position="285"/>
        <end position="287"/>
    </location>
    <ligand>
        <name>4-CDP-2-C-methyl-D-erythritol 2-phosphate</name>
        <dbReference type="ChEBI" id="CHEBI:57919"/>
    </ligand>
</feature>
<dbReference type="eggNOG" id="COG1211">
    <property type="taxonomic scope" value="Bacteria"/>
</dbReference>
<dbReference type="GO" id="GO:0019288">
    <property type="term" value="P:isopentenyl diphosphate biosynthetic process, methylerythritol 4-phosphate pathway"/>
    <property type="evidence" value="ECO:0007669"/>
    <property type="project" value="UniProtKB-UniRule"/>
</dbReference>
<dbReference type="OrthoDB" id="9802561at2"/>
<dbReference type="GO" id="GO:0008685">
    <property type="term" value="F:2-C-methyl-D-erythritol 2,4-cyclodiphosphate synthase activity"/>
    <property type="evidence" value="ECO:0007669"/>
    <property type="project" value="UniProtKB-UniRule"/>
</dbReference>
<feature type="site" description="Positions MEP for the nucleophilic attack" evidence="10">
    <location>
        <position position="231"/>
    </location>
</feature>
<dbReference type="GO" id="GO:0046872">
    <property type="term" value="F:metal ion binding"/>
    <property type="evidence" value="ECO:0007669"/>
    <property type="project" value="UniProtKB-KW"/>
</dbReference>
<dbReference type="InterPro" id="IPR001228">
    <property type="entry name" value="IspD"/>
</dbReference>
<proteinExistence type="inferred from homology"/>
<feature type="site" description="Transition state stabilizer" evidence="10">
    <location>
        <position position="52"/>
    </location>
</feature>
<dbReference type="CDD" id="cd02516">
    <property type="entry name" value="CDP-ME_synthetase"/>
    <property type="match status" value="1"/>
</dbReference>